<evidence type="ECO:0000313" key="5">
    <source>
        <dbReference type="Proteomes" id="UP000824156"/>
    </source>
</evidence>
<dbReference type="PANTHER" id="PTHR42776:SF28">
    <property type="entry name" value="GLUTAMYL ENDOPEPTIDASE, CHLOROPLASTIC-RELATED"/>
    <property type="match status" value="1"/>
</dbReference>
<dbReference type="PANTHER" id="PTHR42776">
    <property type="entry name" value="SERINE PEPTIDASE S9 FAMILY MEMBER"/>
    <property type="match status" value="1"/>
</dbReference>
<evidence type="ECO:0000313" key="4">
    <source>
        <dbReference type="EMBL" id="HIX54738.1"/>
    </source>
</evidence>
<sequence>MRNFLSLFIASCFLTLNQTEALAQQDITYQTPPQEILELLEAEMTPAVRITKDGKTMLLLKQSDYINIEQASQPLIGLAGLRVNPKNYTSIGGSHYVGIEIKDIKSGTNRPVKGLPSSLNATDFKFNADDSKVAFLNVGIQGVTLWVIDMQTAEARQVGDFYVNTIYGNSYSWKNDGESLLVTARVSKEDNPPVISNVPEGPTVQEVSGNAAPSRTYQYLLENKNDIALFDHYMKSQLLEVGLSGEQKKINTPKIYRSVSLSPDNQYILATTVEKPYSFLVPVRSFPYSVDLLDAQGQQIKNVYKAPLAEQAPLGFDSTVPGKRLFSWRPDVASTLYYVEALDEGDSKKQVEYRDELFFLEAPFTTEAESIFKTSLRYKSISWMGGDQMILTEGWRSTRTEHVKLLSTSGELKRVIAERSTEDSYSNPGRFLRTTNEYNRSILLSDGKNKNAVFTISQGASEQGDRPFLMKWNLETGKTDTLFRSEGPFYENPVFFDGKGTFIISRESSKDTPNYYSVNLKNRKFHQITNFTDPYPSLQDIHKEQVSYTREDGLKLSGMLYLPAGYSAETDGRLPVLIWAYPREFKTASAASQVKGSPHRYTRIPWGSPIYWVTRGYAILDNADMPIVGEDKQEPNDTFVEQLQSNAKAAIDFLVSKGIGDKDRIGVGGHSYGAFMTANLLAHTDYFKAGIARSGAYNRTLTPFGFQAEERTYWQAPEVYFKMSPFSYANQIKTPILFIHGEDDENSGTFPIQSERMYNAIKGHGGTSRLVMLPKEFHGYRAKESVGHTLWEMDQWLEKHVKNSGK</sequence>
<dbReference type="AlphaFoldDB" id="A0A9D1W961"/>
<dbReference type="InterPro" id="IPR011042">
    <property type="entry name" value="6-blade_b-propeller_TolB-like"/>
</dbReference>
<dbReference type="SUPFAM" id="SSF82171">
    <property type="entry name" value="DPP6 N-terminal domain-like"/>
    <property type="match status" value="1"/>
</dbReference>
<gene>
    <name evidence="4" type="ORF">H9853_06910</name>
</gene>
<evidence type="ECO:0000259" key="3">
    <source>
        <dbReference type="Pfam" id="PF00326"/>
    </source>
</evidence>
<proteinExistence type="predicted"/>
<comment type="caution">
    <text evidence="4">The sequence shown here is derived from an EMBL/GenBank/DDBJ whole genome shotgun (WGS) entry which is preliminary data.</text>
</comment>
<dbReference type="Proteomes" id="UP000824156">
    <property type="component" value="Unassembled WGS sequence"/>
</dbReference>
<accession>A0A9D1W961</accession>
<dbReference type="InterPro" id="IPR001375">
    <property type="entry name" value="Peptidase_S9_cat"/>
</dbReference>
<protein>
    <submittedName>
        <fullName evidence="4">Prolyl oligopeptidase family serine peptidase</fullName>
    </submittedName>
</protein>
<keyword evidence="2" id="KW-0732">Signal</keyword>
<dbReference type="Gene3D" id="3.40.50.1820">
    <property type="entry name" value="alpha/beta hydrolase"/>
    <property type="match status" value="1"/>
</dbReference>
<feature type="domain" description="Peptidase S9 prolyl oligopeptidase catalytic" evidence="3">
    <location>
        <begin position="649"/>
        <end position="803"/>
    </location>
</feature>
<name>A0A9D1W961_9SPHI</name>
<evidence type="ECO:0000256" key="1">
    <source>
        <dbReference type="ARBA" id="ARBA00022801"/>
    </source>
</evidence>
<dbReference type="GO" id="GO:0004252">
    <property type="term" value="F:serine-type endopeptidase activity"/>
    <property type="evidence" value="ECO:0007669"/>
    <property type="project" value="TreeGrafter"/>
</dbReference>
<reference evidence="4" key="2">
    <citation type="submission" date="2021-04" db="EMBL/GenBank/DDBJ databases">
        <authorList>
            <person name="Gilroy R."/>
        </authorList>
    </citation>
    <scope>NUCLEOTIDE SEQUENCE</scope>
    <source>
        <strain evidence="4">1719</strain>
    </source>
</reference>
<evidence type="ECO:0000256" key="2">
    <source>
        <dbReference type="SAM" id="SignalP"/>
    </source>
</evidence>
<reference evidence="4" key="1">
    <citation type="journal article" date="2021" name="PeerJ">
        <title>Extensive microbial diversity within the chicken gut microbiome revealed by metagenomics and culture.</title>
        <authorList>
            <person name="Gilroy R."/>
            <person name="Ravi A."/>
            <person name="Getino M."/>
            <person name="Pursley I."/>
            <person name="Horton D.L."/>
            <person name="Alikhan N.F."/>
            <person name="Baker D."/>
            <person name="Gharbi K."/>
            <person name="Hall N."/>
            <person name="Watson M."/>
            <person name="Adriaenssens E.M."/>
            <person name="Foster-Nyarko E."/>
            <person name="Jarju S."/>
            <person name="Secka A."/>
            <person name="Antonio M."/>
            <person name="Oren A."/>
            <person name="Chaudhuri R.R."/>
            <person name="La Ragione R."/>
            <person name="Hildebrand F."/>
            <person name="Pallen M.J."/>
        </authorList>
    </citation>
    <scope>NUCLEOTIDE SEQUENCE</scope>
    <source>
        <strain evidence="4">1719</strain>
    </source>
</reference>
<dbReference type="Gene3D" id="2.120.10.30">
    <property type="entry name" value="TolB, C-terminal domain"/>
    <property type="match status" value="1"/>
</dbReference>
<dbReference type="GO" id="GO:0006508">
    <property type="term" value="P:proteolysis"/>
    <property type="evidence" value="ECO:0007669"/>
    <property type="project" value="InterPro"/>
</dbReference>
<dbReference type="Pfam" id="PF00326">
    <property type="entry name" value="Peptidase_S9"/>
    <property type="match status" value="1"/>
</dbReference>
<organism evidence="4 5">
    <name type="scientific">Candidatus Sphingobacterium stercoripullorum</name>
    <dbReference type="NCBI Taxonomy" id="2838759"/>
    <lineage>
        <taxon>Bacteria</taxon>
        <taxon>Pseudomonadati</taxon>
        <taxon>Bacteroidota</taxon>
        <taxon>Sphingobacteriia</taxon>
        <taxon>Sphingobacteriales</taxon>
        <taxon>Sphingobacteriaceae</taxon>
        <taxon>Sphingobacterium</taxon>
    </lineage>
</organism>
<feature type="signal peptide" evidence="2">
    <location>
        <begin position="1"/>
        <end position="23"/>
    </location>
</feature>
<dbReference type="EMBL" id="DXEZ01000192">
    <property type="protein sequence ID" value="HIX54738.1"/>
    <property type="molecule type" value="Genomic_DNA"/>
</dbReference>
<feature type="chain" id="PRO_5038339418" evidence="2">
    <location>
        <begin position="24"/>
        <end position="806"/>
    </location>
</feature>
<dbReference type="InterPro" id="IPR029058">
    <property type="entry name" value="AB_hydrolase_fold"/>
</dbReference>
<dbReference type="SUPFAM" id="SSF53474">
    <property type="entry name" value="alpha/beta-Hydrolases"/>
    <property type="match status" value="1"/>
</dbReference>
<keyword evidence="1" id="KW-0378">Hydrolase</keyword>